<evidence type="ECO:0000313" key="2">
    <source>
        <dbReference type="EMBL" id="PRY94282.1"/>
    </source>
</evidence>
<evidence type="ECO:0000256" key="1">
    <source>
        <dbReference type="SAM" id="SignalP"/>
    </source>
</evidence>
<gene>
    <name evidence="2" type="ORF">CLV74_101419</name>
</gene>
<dbReference type="AlphaFoldDB" id="A0A2T0X5Q0"/>
<organism evidence="2 3">
    <name type="scientific">Donghicola tyrosinivorans</name>
    <dbReference type="NCBI Taxonomy" id="1652492"/>
    <lineage>
        <taxon>Bacteria</taxon>
        <taxon>Pseudomonadati</taxon>
        <taxon>Pseudomonadota</taxon>
        <taxon>Alphaproteobacteria</taxon>
        <taxon>Rhodobacterales</taxon>
        <taxon>Roseobacteraceae</taxon>
        <taxon>Donghicola</taxon>
    </lineage>
</organism>
<proteinExistence type="predicted"/>
<evidence type="ECO:0000313" key="3">
    <source>
        <dbReference type="Proteomes" id="UP000238392"/>
    </source>
</evidence>
<name>A0A2T0X5Q0_9RHOB</name>
<feature type="signal peptide" evidence="1">
    <location>
        <begin position="1"/>
        <end position="19"/>
    </location>
</feature>
<protein>
    <submittedName>
        <fullName evidence="2">Uncharacterized protein</fullName>
    </submittedName>
</protein>
<dbReference type="Proteomes" id="UP000238392">
    <property type="component" value="Unassembled WGS sequence"/>
</dbReference>
<comment type="caution">
    <text evidence="2">The sequence shown here is derived from an EMBL/GenBank/DDBJ whole genome shotgun (WGS) entry which is preliminary data.</text>
</comment>
<keyword evidence="3" id="KW-1185">Reference proteome</keyword>
<feature type="chain" id="PRO_5015554139" evidence="1">
    <location>
        <begin position="20"/>
        <end position="506"/>
    </location>
</feature>
<sequence length="506" mass="54688">MWNKAAFLAAFLLSGAASAQEPMSAIDWLSRSIEAPPVAPAAPWKEGDEAGVHTSEIEVTRLDRSPPDAAGLLASSVTGLPNSLWSASDATTLSRLMQIAGRAELPAVRALMYTLLLAEADPPRAIPVSGDFLQLRVDQLLRLGAVEQAEALLERAGPETPALFQRAFDAALLTGNEDARCADLDNRPEIQVRYPARIFCLARRGKWSTAALVLGTAEALGDLTPYEDALLSKFLDPDVYEEDDPLEYPEEPTPLEYRLFEAIGERMPTAPLPRAFSFVDLRPVAGWKAQLEAAERLAAAGALSENRLLGIYSARLPAASGGVWDRVEALQRFDTALSRRDKQAIMRTIRPAWQAMAEVNLQVPFARLYGPSLLTVNLIGAHQDLASEIALLSAAYEEAARAIDPVTSTDSMLIAAATGRLPDTPPVQARLRAIYDGFQQLPSTEFQQLIKDGALGEVILRAIGKLANGTNSDPRQVAEALALFRAVGLEETARTVALQLILLPTD</sequence>
<dbReference type="OrthoDB" id="7929427at2"/>
<reference evidence="2 3" key="1">
    <citation type="submission" date="2018-03" db="EMBL/GenBank/DDBJ databases">
        <title>Genomic Encyclopedia of Archaeal and Bacterial Type Strains, Phase II (KMG-II): from individual species to whole genera.</title>
        <authorList>
            <person name="Goeker M."/>
        </authorList>
    </citation>
    <scope>NUCLEOTIDE SEQUENCE [LARGE SCALE GENOMIC DNA]</scope>
    <source>
        <strain evidence="2 3">DSM 100212</strain>
    </source>
</reference>
<dbReference type="EMBL" id="PVTQ01000001">
    <property type="protein sequence ID" value="PRY94282.1"/>
    <property type="molecule type" value="Genomic_DNA"/>
</dbReference>
<keyword evidence="1" id="KW-0732">Signal</keyword>
<dbReference type="RefSeq" id="WP_106262536.1">
    <property type="nucleotide sequence ID" value="NZ_PVTQ01000001.1"/>
</dbReference>
<accession>A0A2T0X5Q0</accession>